<dbReference type="Proteomes" id="UP000275256">
    <property type="component" value="Unassembled WGS sequence"/>
</dbReference>
<evidence type="ECO:0000313" key="5">
    <source>
        <dbReference type="Proteomes" id="UP000275256"/>
    </source>
</evidence>
<dbReference type="Pfam" id="PF13561">
    <property type="entry name" value="adh_short_C2"/>
    <property type="match status" value="1"/>
</dbReference>
<comment type="similarity">
    <text evidence="1">Belongs to the short-chain dehydrogenases/reductases (SDR) family.</text>
</comment>
<evidence type="ECO:0000313" key="4">
    <source>
        <dbReference type="EMBL" id="RMB59908.1"/>
    </source>
</evidence>
<reference evidence="4 5" key="1">
    <citation type="submission" date="2018-10" db="EMBL/GenBank/DDBJ databases">
        <title>Tessaracoccus antarcticuss sp. nov., isolated from sediment.</title>
        <authorList>
            <person name="Zhou L.Y."/>
            <person name="Du Z.J."/>
        </authorList>
    </citation>
    <scope>NUCLEOTIDE SEQUENCE [LARGE SCALE GENOMIC DNA]</scope>
    <source>
        <strain evidence="4 5">JDX10</strain>
    </source>
</reference>
<dbReference type="InterPro" id="IPR036291">
    <property type="entry name" value="NAD(P)-bd_dom_sf"/>
</dbReference>
<organism evidence="4 5">
    <name type="scientific">Tessaracoccus antarcticus</name>
    <dbReference type="NCBI Taxonomy" id="2479848"/>
    <lineage>
        <taxon>Bacteria</taxon>
        <taxon>Bacillati</taxon>
        <taxon>Actinomycetota</taxon>
        <taxon>Actinomycetes</taxon>
        <taxon>Propionibacteriales</taxon>
        <taxon>Propionibacteriaceae</taxon>
        <taxon>Tessaracoccus</taxon>
    </lineage>
</organism>
<evidence type="ECO:0000256" key="3">
    <source>
        <dbReference type="SAM" id="MobiDB-lite"/>
    </source>
</evidence>
<keyword evidence="2" id="KW-0560">Oxidoreductase</keyword>
<proteinExistence type="inferred from homology"/>
<dbReference type="PANTHER" id="PTHR43669">
    <property type="entry name" value="5-KETO-D-GLUCONATE 5-REDUCTASE"/>
    <property type="match status" value="1"/>
</dbReference>
<feature type="region of interest" description="Disordered" evidence="3">
    <location>
        <begin position="235"/>
        <end position="261"/>
    </location>
</feature>
<dbReference type="InterPro" id="IPR020904">
    <property type="entry name" value="Sc_DH/Rdtase_CS"/>
</dbReference>
<dbReference type="OrthoDB" id="9803333at2"/>
<dbReference type="GO" id="GO:0016491">
    <property type="term" value="F:oxidoreductase activity"/>
    <property type="evidence" value="ECO:0007669"/>
    <property type="project" value="UniProtKB-KW"/>
</dbReference>
<dbReference type="EMBL" id="REFW01000002">
    <property type="protein sequence ID" value="RMB59908.1"/>
    <property type="molecule type" value="Genomic_DNA"/>
</dbReference>
<sequence length="261" mass="26935">MGKLADTVVVVTGASRGLGAAMATGFASEGASVVLAARTVADLESVAARCREAGAVRVEVIPTDVTREDHVNALVQTTLERLGRLDVFVANAGIAVPGITDKRMTTLDTYELDVVERLIAVNTVGMWLSMKAALPVMPAGGSFIAIGSELGRLAGAGAGVYAITKASVDLLVRIAAAESAERGVRVNCLSPGGMVDTHLFGPGGMPAHIKAHAPWSEPTVIVPAAVWLASRDSDGVTGKRLAGTDFNRTPPKDLRATLQDA</sequence>
<name>A0A3M0G5S2_9ACTN</name>
<dbReference type="InterPro" id="IPR002347">
    <property type="entry name" value="SDR_fam"/>
</dbReference>
<dbReference type="AlphaFoldDB" id="A0A3M0G5S2"/>
<dbReference type="Gene3D" id="3.40.50.720">
    <property type="entry name" value="NAD(P)-binding Rossmann-like Domain"/>
    <property type="match status" value="1"/>
</dbReference>
<dbReference type="PRINTS" id="PR00081">
    <property type="entry name" value="GDHRDH"/>
</dbReference>
<dbReference type="PROSITE" id="PS00061">
    <property type="entry name" value="ADH_SHORT"/>
    <property type="match status" value="1"/>
</dbReference>
<dbReference type="CDD" id="cd05233">
    <property type="entry name" value="SDR_c"/>
    <property type="match status" value="1"/>
</dbReference>
<dbReference type="RefSeq" id="WP_121901388.1">
    <property type="nucleotide sequence ID" value="NZ_REFW01000002.1"/>
</dbReference>
<dbReference type="PANTHER" id="PTHR43669:SF3">
    <property type="entry name" value="ALCOHOL DEHYDROGENASE, PUTATIVE (AFU_ORTHOLOGUE AFUA_3G03445)-RELATED"/>
    <property type="match status" value="1"/>
</dbReference>
<keyword evidence="5" id="KW-1185">Reference proteome</keyword>
<evidence type="ECO:0000256" key="2">
    <source>
        <dbReference type="ARBA" id="ARBA00023002"/>
    </source>
</evidence>
<evidence type="ECO:0000256" key="1">
    <source>
        <dbReference type="ARBA" id="ARBA00006484"/>
    </source>
</evidence>
<dbReference type="SUPFAM" id="SSF51735">
    <property type="entry name" value="NAD(P)-binding Rossmann-fold domains"/>
    <property type="match status" value="1"/>
</dbReference>
<accession>A0A3M0G5S2</accession>
<gene>
    <name evidence="4" type="ORF">EAX62_09245</name>
</gene>
<comment type="caution">
    <text evidence="4">The sequence shown here is derived from an EMBL/GenBank/DDBJ whole genome shotgun (WGS) entry which is preliminary data.</text>
</comment>
<protein>
    <submittedName>
        <fullName evidence="4">SDR family oxidoreductase</fullName>
    </submittedName>
</protein>